<evidence type="ECO:0000256" key="4">
    <source>
        <dbReference type="ARBA" id="ARBA00023163"/>
    </source>
</evidence>
<feature type="domain" description="HTH lysR-type" evidence="5">
    <location>
        <begin position="1"/>
        <end position="58"/>
    </location>
</feature>
<dbReference type="PANTHER" id="PTHR30346">
    <property type="entry name" value="TRANSCRIPTIONAL DUAL REGULATOR HCAR-RELATED"/>
    <property type="match status" value="1"/>
</dbReference>
<evidence type="ECO:0000256" key="3">
    <source>
        <dbReference type="ARBA" id="ARBA00023125"/>
    </source>
</evidence>
<reference evidence="6" key="1">
    <citation type="journal article" date="2023" name="PeerJ">
        <title>Selection and evaluation of lactic acid bacteria from chicken feces in Thailand as potential probiotics.</title>
        <authorList>
            <person name="Khurajog B."/>
            <person name="Disastra Y."/>
            <person name="Lawwyne L.D."/>
            <person name="Sirichokchatchawan W."/>
            <person name="Niyomtham W."/>
            <person name="Yindee J."/>
            <person name="Hampson D.J."/>
            <person name="Prapasarakul N."/>
        </authorList>
    </citation>
    <scope>NUCLEOTIDE SEQUENCE</scope>
    <source>
        <strain evidence="6">BF9</strain>
    </source>
</reference>
<dbReference type="InterPro" id="IPR005119">
    <property type="entry name" value="LysR_subst-bd"/>
</dbReference>
<evidence type="ECO:0000259" key="5">
    <source>
        <dbReference type="PROSITE" id="PS50931"/>
    </source>
</evidence>
<dbReference type="Pfam" id="PF00126">
    <property type="entry name" value="HTH_1"/>
    <property type="match status" value="1"/>
</dbReference>
<dbReference type="PROSITE" id="PS50931">
    <property type="entry name" value="HTH_LYSR"/>
    <property type="match status" value="1"/>
</dbReference>
<dbReference type="PANTHER" id="PTHR30346:SF0">
    <property type="entry name" value="HCA OPERON TRANSCRIPTIONAL ACTIVATOR HCAR"/>
    <property type="match status" value="1"/>
</dbReference>
<dbReference type="Pfam" id="PF03466">
    <property type="entry name" value="LysR_substrate"/>
    <property type="match status" value="1"/>
</dbReference>
<dbReference type="Proteomes" id="UP001280897">
    <property type="component" value="Unassembled WGS sequence"/>
</dbReference>
<dbReference type="SUPFAM" id="SSF53850">
    <property type="entry name" value="Periplasmic binding protein-like II"/>
    <property type="match status" value="1"/>
</dbReference>
<reference evidence="6" key="2">
    <citation type="submission" date="2023-10" db="EMBL/GenBank/DDBJ databases">
        <authorList>
            <person name="Khurajog B."/>
        </authorList>
    </citation>
    <scope>NUCLEOTIDE SEQUENCE</scope>
    <source>
        <strain evidence="6">BF9</strain>
    </source>
</reference>
<dbReference type="FunFam" id="1.10.10.10:FF:000001">
    <property type="entry name" value="LysR family transcriptional regulator"/>
    <property type="match status" value="1"/>
</dbReference>
<evidence type="ECO:0000256" key="2">
    <source>
        <dbReference type="ARBA" id="ARBA00023015"/>
    </source>
</evidence>
<dbReference type="Gene3D" id="1.10.10.10">
    <property type="entry name" value="Winged helix-like DNA-binding domain superfamily/Winged helix DNA-binding domain"/>
    <property type="match status" value="1"/>
</dbReference>
<dbReference type="RefSeq" id="WP_008841193.1">
    <property type="nucleotide sequence ID" value="NZ_CAKMBA010000002.1"/>
</dbReference>
<name>A0AAW8YGK0_PEDAC</name>
<keyword evidence="3" id="KW-0238">DNA-binding</keyword>
<dbReference type="InterPro" id="IPR036388">
    <property type="entry name" value="WH-like_DNA-bd_sf"/>
</dbReference>
<dbReference type="AlphaFoldDB" id="A0AAW8YGK0"/>
<comment type="similarity">
    <text evidence="1">Belongs to the LysR transcriptional regulatory family.</text>
</comment>
<evidence type="ECO:0000313" key="7">
    <source>
        <dbReference type="Proteomes" id="UP001280897"/>
    </source>
</evidence>
<dbReference type="CDD" id="cd05466">
    <property type="entry name" value="PBP2_LTTR_substrate"/>
    <property type="match status" value="1"/>
</dbReference>
<protein>
    <submittedName>
        <fullName evidence="6">LysR family transcriptional regulator</fullName>
    </submittedName>
</protein>
<dbReference type="GO" id="GO:0003700">
    <property type="term" value="F:DNA-binding transcription factor activity"/>
    <property type="evidence" value="ECO:0007669"/>
    <property type="project" value="InterPro"/>
</dbReference>
<organism evidence="6 7">
    <name type="scientific">Pediococcus acidilactici</name>
    <dbReference type="NCBI Taxonomy" id="1254"/>
    <lineage>
        <taxon>Bacteria</taxon>
        <taxon>Bacillati</taxon>
        <taxon>Bacillota</taxon>
        <taxon>Bacilli</taxon>
        <taxon>Lactobacillales</taxon>
        <taxon>Lactobacillaceae</taxon>
        <taxon>Pediococcus</taxon>
        <taxon>Pediococcus acidilactici group</taxon>
    </lineage>
</organism>
<dbReference type="PRINTS" id="PR00039">
    <property type="entry name" value="HTHLYSR"/>
</dbReference>
<evidence type="ECO:0000256" key="1">
    <source>
        <dbReference type="ARBA" id="ARBA00009437"/>
    </source>
</evidence>
<dbReference type="EMBL" id="JAWJAV010000003">
    <property type="protein sequence ID" value="MDV2621247.1"/>
    <property type="molecule type" value="Genomic_DNA"/>
</dbReference>
<dbReference type="InterPro" id="IPR000847">
    <property type="entry name" value="LysR_HTH_N"/>
</dbReference>
<comment type="caution">
    <text evidence="6">The sequence shown here is derived from an EMBL/GenBank/DDBJ whole genome shotgun (WGS) entry which is preliminary data.</text>
</comment>
<evidence type="ECO:0000313" key="6">
    <source>
        <dbReference type="EMBL" id="MDV2621247.1"/>
    </source>
</evidence>
<dbReference type="Gene3D" id="3.40.190.290">
    <property type="match status" value="1"/>
</dbReference>
<sequence>MDTKKLTTLVDLAETQSYSETAERLFLSQSTVSKHIMALEKEWDVKLFSRAHRQVQLTAAGQKILPAVQQLLRQEKELQTTVAIANANHAQTLVIHGIASIAQYQAFNIITKFTSQYPNVKLKFSEAEVPDLNEDLKRQDVDVIFTRIYEDHDPRYDTIVNETDHYVVLVPKNSPLAQAKQLSIEMIKDQQLLLLRNTITVANPLNEVLKRSLVTPRIVYEGQRIDLILEMLNQGMGVSVVMNKSFDLTGFDNVKAVPLVPEICSRLVFLKRRDRTAPVVNLFWDFAKREIEQAKE</sequence>
<keyword evidence="4" id="KW-0804">Transcription</keyword>
<proteinExistence type="inferred from homology"/>
<dbReference type="SUPFAM" id="SSF46785">
    <property type="entry name" value="Winged helix' DNA-binding domain"/>
    <property type="match status" value="1"/>
</dbReference>
<dbReference type="GeneID" id="57365203"/>
<keyword evidence="2" id="KW-0805">Transcription regulation</keyword>
<gene>
    <name evidence="6" type="ORF">R0G89_05820</name>
</gene>
<dbReference type="GO" id="GO:0003677">
    <property type="term" value="F:DNA binding"/>
    <property type="evidence" value="ECO:0007669"/>
    <property type="project" value="UniProtKB-KW"/>
</dbReference>
<dbReference type="GO" id="GO:0032993">
    <property type="term" value="C:protein-DNA complex"/>
    <property type="evidence" value="ECO:0007669"/>
    <property type="project" value="TreeGrafter"/>
</dbReference>
<accession>A0AAW8YGK0</accession>
<dbReference type="InterPro" id="IPR036390">
    <property type="entry name" value="WH_DNA-bd_sf"/>
</dbReference>